<feature type="transmembrane region" description="Helical" evidence="1">
    <location>
        <begin position="7"/>
        <end position="26"/>
    </location>
</feature>
<proteinExistence type="predicted"/>
<accession>A0ABN8QMD9</accession>
<evidence type="ECO:0000313" key="3">
    <source>
        <dbReference type="Proteomes" id="UP001159405"/>
    </source>
</evidence>
<dbReference type="EMBL" id="CALNXK010000140">
    <property type="protein sequence ID" value="CAH3167281.1"/>
    <property type="molecule type" value="Genomic_DNA"/>
</dbReference>
<evidence type="ECO:0000256" key="1">
    <source>
        <dbReference type="SAM" id="Phobius"/>
    </source>
</evidence>
<reference evidence="2 3" key="1">
    <citation type="submission" date="2022-05" db="EMBL/GenBank/DDBJ databases">
        <authorList>
            <consortium name="Genoscope - CEA"/>
            <person name="William W."/>
        </authorList>
    </citation>
    <scope>NUCLEOTIDE SEQUENCE [LARGE SCALE GENOMIC DNA]</scope>
</reference>
<sequence>IQYAVNFARLFSMFLRLVLAILIYFLTGKVECPDNVDGFSPTREISPSQRREPRTIIKSIPSKEQIVLLADFNARVGAYHDFFSPPGLASLVQEKRTITVSGCLSCAPT</sequence>
<organism evidence="2 3">
    <name type="scientific">Porites lobata</name>
    <dbReference type="NCBI Taxonomy" id="104759"/>
    <lineage>
        <taxon>Eukaryota</taxon>
        <taxon>Metazoa</taxon>
        <taxon>Cnidaria</taxon>
        <taxon>Anthozoa</taxon>
        <taxon>Hexacorallia</taxon>
        <taxon>Scleractinia</taxon>
        <taxon>Fungiina</taxon>
        <taxon>Poritidae</taxon>
        <taxon>Porites</taxon>
    </lineage>
</organism>
<keyword evidence="1" id="KW-0812">Transmembrane</keyword>
<protein>
    <submittedName>
        <fullName evidence="2">Uncharacterized protein</fullName>
    </submittedName>
</protein>
<gene>
    <name evidence="2" type="ORF">PLOB_00008705</name>
</gene>
<keyword evidence="1" id="KW-0472">Membrane</keyword>
<feature type="non-terminal residue" evidence="2">
    <location>
        <position position="1"/>
    </location>
</feature>
<keyword evidence="1" id="KW-1133">Transmembrane helix</keyword>
<dbReference type="Proteomes" id="UP001159405">
    <property type="component" value="Unassembled WGS sequence"/>
</dbReference>
<name>A0ABN8QMD9_9CNID</name>
<comment type="caution">
    <text evidence="2">The sequence shown here is derived from an EMBL/GenBank/DDBJ whole genome shotgun (WGS) entry which is preliminary data.</text>
</comment>
<feature type="non-terminal residue" evidence="2">
    <location>
        <position position="109"/>
    </location>
</feature>
<keyword evidence="3" id="KW-1185">Reference proteome</keyword>
<evidence type="ECO:0000313" key="2">
    <source>
        <dbReference type="EMBL" id="CAH3167281.1"/>
    </source>
</evidence>